<dbReference type="EMBL" id="BOOO01000030">
    <property type="protein sequence ID" value="GII31675.1"/>
    <property type="molecule type" value="Genomic_DNA"/>
</dbReference>
<feature type="compositionally biased region" description="Polar residues" evidence="1">
    <location>
        <begin position="135"/>
        <end position="144"/>
    </location>
</feature>
<keyword evidence="2" id="KW-1133">Transmembrane helix</keyword>
<keyword evidence="4" id="KW-1185">Reference proteome</keyword>
<name>A0A8J3TRF6_9ACTN</name>
<protein>
    <recommendedName>
        <fullName evidence="5">CBM2 domain-containing protein</fullName>
    </recommendedName>
</protein>
<feature type="region of interest" description="Disordered" evidence="1">
    <location>
        <begin position="96"/>
        <end position="219"/>
    </location>
</feature>
<feature type="compositionally biased region" description="Basic and acidic residues" evidence="1">
    <location>
        <begin position="34"/>
        <end position="43"/>
    </location>
</feature>
<evidence type="ECO:0008006" key="5">
    <source>
        <dbReference type="Google" id="ProtNLM"/>
    </source>
</evidence>
<feature type="compositionally biased region" description="Low complexity" evidence="1">
    <location>
        <begin position="189"/>
        <end position="198"/>
    </location>
</feature>
<evidence type="ECO:0000256" key="2">
    <source>
        <dbReference type="SAM" id="Phobius"/>
    </source>
</evidence>
<proteinExistence type="predicted"/>
<reference evidence="3 4" key="1">
    <citation type="submission" date="2021-01" db="EMBL/GenBank/DDBJ databases">
        <title>Whole genome shotgun sequence of Planotetraspora mira NBRC 15435.</title>
        <authorList>
            <person name="Komaki H."/>
            <person name="Tamura T."/>
        </authorList>
    </citation>
    <scope>NUCLEOTIDE SEQUENCE [LARGE SCALE GENOMIC DNA]</scope>
    <source>
        <strain evidence="3 4">NBRC 15435</strain>
    </source>
</reference>
<feature type="region of interest" description="Disordered" evidence="1">
    <location>
        <begin position="1"/>
        <end position="56"/>
    </location>
</feature>
<comment type="caution">
    <text evidence="3">The sequence shown here is derived from an EMBL/GenBank/DDBJ whole genome shotgun (WGS) entry which is preliminary data.</text>
</comment>
<dbReference type="RefSeq" id="WP_203955599.1">
    <property type="nucleotide sequence ID" value="NZ_BOOO01000030.1"/>
</dbReference>
<dbReference type="Proteomes" id="UP000650628">
    <property type="component" value="Unassembled WGS sequence"/>
</dbReference>
<sequence length="317" mass="31420">MGRHAAEHQGGAEHPPLPGEGTDAAIRSGGLTEGRQEGEETRRSPGLSGDAALGDVPSKGLRRLALVSGVSVVLTLGLIVGGVRVLSGRTELTVQPSGASCAAPNQCSAEQAADTVPTDGRQTSDGPASPAPTISAGQTPLVSHSATPGVTPSPATSTTTSATPGTTAVPEPGNSPTRAVTQTPAGTTPSASSPVLGAAPPPPSPDGGASVPATTQPAAPNRVRVSVELFSRGYRAEVTVHNEAADLDSWAVDLPLGAKIAGAYSNQGGVKTQGSTIVSSRPLRSGRDITVTIFGYGSFRSPGGCSLAGGECTVSSR</sequence>
<dbReference type="GO" id="GO:0004553">
    <property type="term" value="F:hydrolase activity, hydrolyzing O-glycosyl compounds"/>
    <property type="evidence" value="ECO:0007669"/>
    <property type="project" value="InterPro"/>
</dbReference>
<feature type="compositionally biased region" description="Low complexity" evidence="1">
    <location>
        <begin position="145"/>
        <end position="170"/>
    </location>
</feature>
<keyword evidence="2" id="KW-0472">Membrane</keyword>
<feature type="compositionally biased region" description="Polar residues" evidence="1">
    <location>
        <begin position="96"/>
        <end position="109"/>
    </location>
</feature>
<keyword evidence="2" id="KW-0812">Transmembrane</keyword>
<evidence type="ECO:0000256" key="1">
    <source>
        <dbReference type="SAM" id="MobiDB-lite"/>
    </source>
</evidence>
<accession>A0A8J3TRF6</accession>
<feature type="transmembrane region" description="Helical" evidence="2">
    <location>
        <begin position="64"/>
        <end position="86"/>
    </location>
</feature>
<dbReference type="Gene3D" id="2.60.40.290">
    <property type="match status" value="1"/>
</dbReference>
<evidence type="ECO:0000313" key="3">
    <source>
        <dbReference type="EMBL" id="GII31675.1"/>
    </source>
</evidence>
<organism evidence="3 4">
    <name type="scientific">Planotetraspora mira</name>
    <dbReference type="NCBI Taxonomy" id="58121"/>
    <lineage>
        <taxon>Bacteria</taxon>
        <taxon>Bacillati</taxon>
        <taxon>Actinomycetota</taxon>
        <taxon>Actinomycetes</taxon>
        <taxon>Streptosporangiales</taxon>
        <taxon>Streptosporangiaceae</taxon>
        <taxon>Planotetraspora</taxon>
    </lineage>
</organism>
<dbReference type="InterPro" id="IPR012291">
    <property type="entry name" value="CBM2_carb-bd_dom_sf"/>
</dbReference>
<feature type="compositionally biased region" description="Basic and acidic residues" evidence="1">
    <location>
        <begin position="1"/>
        <end position="11"/>
    </location>
</feature>
<feature type="compositionally biased region" description="Polar residues" evidence="1">
    <location>
        <begin position="174"/>
        <end position="188"/>
    </location>
</feature>
<evidence type="ECO:0000313" key="4">
    <source>
        <dbReference type="Proteomes" id="UP000650628"/>
    </source>
</evidence>
<gene>
    <name evidence="3" type="ORF">Pmi06nite_51170</name>
</gene>
<dbReference type="GO" id="GO:0030247">
    <property type="term" value="F:polysaccharide binding"/>
    <property type="evidence" value="ECO:0007669"/>
    <property type="project" value="InterPro"/>
</dbReference>
<dbReference type="AlphaFoldDB" id="A0A8J3TRF6"/>